<dbReference type="Pfam" id="PF05947">
    <property type="entry name" value="T6SS_TssF"/>
    <property type="match status" value="1"/>
</dbReference>
<dbReference type="PANTHER" id="PTHR35370:SF1">
    <property type="entry name" value="TYPE VI SECRETION SYSTEM COMPONENT TSSF1"/>
    <property type="match status" value="1"/>
</dbReference>
<dbReference type="OrthoDB" id="9763676at2"/>
<reference evidence="1 2" key="1">
    <citation type="submission" date="2016-10" db="EMBL/GenBank/DDBJ databases">
        <authorList>
            <person name="de Groot N.N."/>
        </authorList>
    </citation>
    <scope>NUCLEOTIDE SEQUENCE [LARGE SCALE GENOMIC DNA]</scope>
    <source>
        <strain evidence="1 2">CGMCC 1.6291</strain>
    </source>
</reference>
<keyword evidence="2" id="KW-1185">Reference proteome</keyword>
<dbReference type="Proteomes" id="UP000199657">
    <property type="component" value="Unassembled WGS sequence"/>
</dbReference>
<gene>
    <name evidence="1" type="ORF">SAMN04488052_10717</name>
</gene>
<dbReference type="EMBL" id="FOEG01000007">
    <property type="protein sequence ID" value="SEP03190.1"/>
    <property type="molecule type" value="Genomic_DNA"/>
</dbReference>
<dbReference type="AlphaFoldDB" id="A0A1H8UIZ2"/>
<dbReference type="STRING" id="406100.SAMN04488052_10717"/>
<evidence type="ECO:0000313" key="1">
    <source>
        <dbReference type="EMBL" id="SEP03190.1"/>
    </source>
</evidence>
<sequence length="567" mass="61937">MDMKREFDLEMQRLAESGRAFAHANPEQARMLNLDEVHDRDPYVERLLEGVAYLTAGVRHEIDASLTDFHDQLLACAAPELAEPFASTTVLEFRVHDGEQGVVTLPAGARAESQPVGDTRVRVPFATLFDTVVRPLRVGGAVWVDTGEGRSELRFSLHADGVETLPSLDALDLFIDAEPALAHALRYALTGRVSTVEARLRDEAPWHRVGGAEAVAPCYPARRAERVNGTIPGSPALERLQHFFMARETLHCIRLTGLDTLHPDDDCDRIDVRVRVETTPPASAEGRERLVRCNCVPAVNLVRGDSDPLRLDHRTAECMVKSGADGVDARVVHQVIAAVGRSVDRRVVAPFVPLWEWDFAPGKQRLFRTKRRDTGTGTPALSVVLEDDGAAGLETVSTDILYSHGAIPRLHLSKGDVSQPAPDLPDGIGVTSLRRPTPYRAPPARDPAFQALTALARTDLEGLAAGPAIRALLAGLDRTEGADARARVEAVTDVTCSATGRLRRGVLEQGLEIRVSVDERRLLNVGEAALLGELLHGLFQEWAPVDRYVTTRVAVEPRGEETVWTTQ</sequence>
<proteinExistence type="predicted"/>
<dbReference type="RefSeq" id="WP_091645002.1">
    <property type="nucleotide sequence ID" value="NZ_FOEG01000007.1"/>
</dbReference>
<dbReference type="PANTHER" id="PTHR35370">
    <property type="entry name" value="CYTOPLASMIC PROTEIN-RELATED-RELATED"/>
    <property type="match status" value="1"/>
</dbReference>
<organism evidence="1 2">
    <name type="scientific">Aquisalimonas asiatica</name>
    <dbReference type="NCBI Taxonomy" id="406100"/>
    <lineage>
        <taxon>Bacteria</taxon>
        <taxon>Pseudomonadati</taxon>
        <taxon>Pseudomonadota</taxon>
        <taxon>Gammaproteobacteria</taxon>
        <taxon>Chromatiales</taxon>
        <taxon>Ectothiorhodospiraceae</taxon>
        <taxon>Aquisalimonas</taxon>
    </lineage>
</organism>
<dbReference type="InterPro" id="IPR010272">
    <property type="entry name" value="T6SS_TssF"/>
</dbReference>
<accession>A0A1H8UIZ2</accession>
<evidence type="ECO:0000313" key="2">
    <source>
        <dbReference type="Proteomes" id="UP000199657"/>
    </source>
</evidence>
<name>A0A1H8UIZ2_9GAMM</name>
<protein>
    <submittedName>
        <fullName evidence="1">Type VI secretion system protein ImpG</fullName>
    </submittedName>
</protein>